<accession>A0ABU1XX68</accession>
<name>A0ABU1XX68_9GAMM</name>
<gene>
    <name evidence="1" type="ORF">J2W68_002093</name>
</gene>
<proteinExistence type="predicted"/>
<protein>
    <submittedName>
        <fullName evidence="1">Uncharacterized protein</fullName>
    </submittedName>
</protein>
<sequence>MTDTAPAQLFAPEDVVVDLDGTNADVLYAMRAEFFFTPNEDGTPSNNGKAVFHTQWWHYSGTMKRGESMGPRVESTVEELLAEVYDTPLGPISAAHIVLGIKAAYTRRARQQLGLDLPLLAKDTHE</sequence>
<dbReference type="RefSeq" id="WP_310235471.1">
    <property type="nucleotide sequence ID" value="NZ_JAVDWO010000007.1"/>
</dbReference>
<evidence type="ECO:0000313" key="2">
    <source>
        <dbReference type="Proteomes" id="UP001256588"/>
    </source>
</evidence>
<dbReference type="EMBL" id="JAVDWO010000007">
    <property type="protein sequence ID" value="MDR7193359.1"/>
    <property type="molecule type" value="Genomic_DNA"/>
</dbReference>
<keyword evidence="2" id="KW-1185">Reference proteome</keyword>
<dbReference type="Proteomes" id="UP001256588">
    <property type="component" value="Unassembled WGS sequence"/>
</dbReference>
<reference evidence="1 2" key="1">
    <citation type="submission" date="2023-07" db="EMBL/GenBank/DDBJ databases">
        <title>Sorghum-associated microbial communities from plants grown in Nebraska, USA.</title>
        <authorList>
            <person name="Schachtman D."/>
        </authorList>
    </citation>
    <scope>NUCLEOTIDE SEQUENCE [LARGE SCALE GENOMIC DNA]</scope>
    <source>
        <strain evidence="1 2">4099</strain>
    </source>
</reference>
<evidence type="ECO:0000313" key="1">
    <source>
        <dbReference type="EMBL" id="MDR7193359.1"/>
    </source>
</evidence>
<organism evidence="1 2">
    <name type="scientific">Luteimonas terrae</name>
    <dbReference type="NCBI Taxonomy" id="1530191"/>
    <lineage>
        <taxon>Bacteria</taxon>
        <taxon>Pseudomonadati</taxon>
        <taxon>Pseudomonadota</taxon>
        <taxon>Gammaproteobacteria</taxon>
        <taxon>Lysobacterales</taxon>
        <taxon>Lysobacteraceae</taxon>
        <taxon>Luteimonas</taxon>
    </lineage>
</organism>
<comment type="caution">
    <text evidence="1">The sequence shown here is derived from an EMBL/GenBank/DDBJ whole genome shotgun (WGS) entry which is preliminary data.</text>
</comment>